<dbReference type="GO" id="GO:0009626">
    <property type="term" value="P:plant-type hypersensitive response"/>
    <property type="evidence" value="ECO:0007669"/>
    <property type="project" value="UniProtKB-ARBA"/>
</dbReference>
<evidence type="ECO:0000259" key="10">
    <source>
        <dbReference type="Pfam" id="PF23559"/>
    </source>
</evidence>
<dbReference type="SUPFAM" id="SSF52058">
    <property type="entry name" value="L domain-like"/>
    <property type="match status" value="1"/>
</dbReference>
<feature type="domain" description="Disease resistance R13L4/SHOC-2-like LRR" evidence="11">
    <location>
        <begin position="564"/>
        <end position="855"/>
    </location>
</feature>
<dbReference type="InterPro" id="IPR038005">
    <property type="entry name" value="RX-like_CC"/>
</dbReference>
<dbReference type="Pfam" id="PF00931">
    <property type="entry name" value="NB-ARC"/>
    <property type="match status" value="1"/>
</dbReference>
<keyword evidence="2" id="KW-0433">Leucine-rich repeat</keyword>
<dbReference type="InterPro" id="IPR027417">
    <property type="entry name" value="P-loop_NTPase"/>
</dbReference>
<dbReference type="Gene3D" id="3.40.50.300">
    <property type="entry name" value="P-loop containing nucleotide triphosphate hydrolases"/>
    <property type="match status" value="1"/>
</dbReference>
<dbReference type="InterPro" id="IPR041118">
    <property type="entry name" value="Rx_N"/>
</dbReference>
<feature type="domain" description="Disease resistance protein winged helix" evidence="10">
    <location>
        <begin position="429"/>
        <end position="498"/>
    </location>
</feature>
<evidence type="ECO:0000259" key="11">
    <source>
        <dbReference type="Pfam" id="PF23598"/>
    </source>
</evidence>
<keyword evidence="4" id="KW-0547">Nucleotide-binding</keyword>
<evidence type="ECO:0000256" key="7">
    <source>
        <dbReference type="ARBA" id="ARBA00023054"/>
    </source>
</evidence>
<accession>A0A679BAP5</accession>
<dbReference type="AlphaFoldDB" id="A0A679BAP5"/>
<keyword evidence="3" id="KW-0677">Repeat</keyword>
<dbReference type="GO" id="GO:0043531">
    <property type="term" value="F:ADP binding"/>
    <property type="evidence" value="ECO:0007669"/>
    <property type="project" value="InterPro"/>
</dbReference>
<dbReference type="Gene3D" id="1.10.10.10">
    <property type="entry name" value="Winged helix-like DNA-binding domain superfamily/Winged helix DNA-binding domain"/>
    <property type="match status" value="1"/>
</dbReference>
<dbReference type="InterPro" id="IPR032675">
    <property type="entry name" value="LRR_dom_sf"/>
</dbReference>
<keyword evidence="5" id="KW-0611">Plant defense</keyword>
<feature type="domain" description="Disease resistance N-terminal" evidence="9">
    <location>
        <begin position="9"/>
        <end position="85"/>
    </location>
</feature>
<evidence type="ECO:0000259" key="8">
    <source>
        <dbReference type="Pfam" id="PF00931"/>
    </source>
</evidence>
<evidence type="ECO:0000256" key="2">
    <source>
        <dbReference type="ARBA" id="ARBA00022614"/>
    </source>
</evidence>
<comment type="similarity">
    <text evidence="1">Belongs to the disease resistance NB-LRR family.</text>
</comment>
<evidence type="ECO:0000256" key="6">
    <source>
        <dbReference type="ARBA" id="ARBA00022840"/>
    </source>
</evidence>
<evidence type="ECO:0000259" key="9">
    <source>
        <dbReference type="Pfam" id="PF18052"/>
    </source>
</evidence>
<name>A0A679BAP5_ORYSI</name>
<reference evidence="12" key="1">
    <citation type="submission" date="2009-05" db="EMBL/GenBank/DDBJ databases">
        <title>Oryza sativa Indica Group genomic DNA, chromosome 11, BAC clone:K0123C06, cultivar:Kasalath.</title>
        <authorList>
            <person name="Matsumoto T."/>
            <person name="Wu J."/>
            <person name="Kanamori H."/>
        </authorList>
    </citation>
    <scope>NUCLEOTIDE SEQUENCE</scope>
</reference>
<dbReference type="EMBL" id="AP011481">
    <property type="protein sequence ID" value="BBD82386.1"/>
    <property type="molecule type" value="Genomic_DNA"/>
</dbReference>
<dbReference type="FunFam" id="1.10.10.10:FF:000322">
    <property type="entry name" value="Probable disease resistance protein At1g63360"/>
    <property type="match status" value="1"/>
</dbReference>
<evidence type="ECO:0000256" key="3">
    <source>
        <dbReference type="ARBA" id="ARBA00022737"/>
    </source>
</evidence>
<proteinExistence type="inferred from homology"/>
<dbReference type="Pfam" id="PF23598">
    <property type="entry name" value="LRR_14"/>
    <property type="match status" value="1"/>
</dbReference>
<feature type="domain" description="NB-ARC" evidence="8">
    <location>
        <begin position="187"/>
        <end position="340"/>
    </location>
</feature>
<dbReference type="InterPro" id="IPR042197">
    <property type="entry name" value="Apaf_helical"/>
</dbReference>
<dbReference type="PANTHER" id="PTHR36766">
    <property type="entry name" value="PLANT BROAD-SPECTRUM MILDEW RESISTANCE PROTEIN RPW8"/>
    <property type="match status" value="1"/>
</dbReference>
<evidence type="ECO:0000256" key="5">
    <source>
        <dbReference type="ARBA" id="ARBA00022821"/>
    </source>
</evidence>
<dbReference type="GO" id="GO:0002758">
    <property type="term" value="P:innate immune response-activating signaling pathway"/>
    <property type="evidence" value="ECO:0007669"/>
    <property type="project" value="UniProtKB-ARBA"/>
</dbReference>
<dbReference type="Pfam" id="PF23559">
    <property type="entry name" value="WHD_DRP"/>
    <property type="match status" value="1"/>
</dbReference>
<dbReference type="SUPFAM" id="SSF52540">
    <property type="entry name" value="P-loop containing nucleoside triphosphate hydrolases"/>
    <property type="match status" value="1"/>
</dbReference>
<evidence type="ECO:0000313" key="12">
    <source>
        <dbReference type="EMBL" id="BBD82386.1"/>
    </source>
</evidence>
<dbReference type="InterPro" id="IPR055414">
    <property type="entry name" value="LRR_R13L4/SHOC2-like"/>
</dbReference>
<gene>
    <name evidence="12" type="primary">K0123C06.18</name>
</gene>
<dbReference type="GO" id="GO:0042742">
    <property type="term" value="P:defense response to bacterium"/>
    <property type="evidence" value="ECO:0007669"/>
    <property type="project" value="UniProtKB-ARBA"/>
</dbReference>
<dbReference type="Gene3D" id="3.80.10.10">
    <property type="entry name" value="Ribonuclease Inhibitor"/>
    <property type="match status" value="2"/>
</dbReference>
<keyword evidence="7" id="KW-0175">Coiled coil</keyword>
<dbReference type="InterPro" id="IPR002182">
    <property type="entry name" value="NB-ARC"/>
</dbReference>
<dbReference type="InterPro" id="IPR036388">
    <property type="entry name" value="WH-like_DNA-bd_sf"/>
</dbReference>
<dbReference type="InterPro" id="IPR058922">
    <property type="entry name" value="WHD_DRP"/>
</dbReference>
<dbReference type="Pfam" id="PF18052">
    <property type="entry name" value="Rx_N"/>
    <property type="match status" value="1"/>
</dbReference>
<dbReference type="CDD" id="cd14798">
    <property type="entry name" value="RX-CC_like"/>
    <property type="match status" value="1"/>
</dbReference>
<dbReference type="Gene3D" id="1.20.5.4130">
    <property type="match status" value="1"/>
</dbReference>
<keyword evidence="6" id="KW-0067">ATP-binding</keyword>
<sequence>MATILDSLVGSCANKLKEIITEEVIVILGIQEELAELQRKTELIHCCISDAEARRMEESAVDNWLGQLREVLYDVDNIIDLARFKGSILLTDHPSSSSRKSIACTGLSISTCFSNVQARHEVAVKIRSLNRKIENISKDRVFLTLKSTVPTGSSSVLRVRKSSHLLEPNIVGKEIIHACRKMVDLVLEHKGRKLYKLAIVGTGGVGKTTLAQKIYNDRKIKGSFNKKAWVCVSKVYSEASLSRELLRIMEVHHDQDESIGELQSKLEIAIKETSFFLVLDDMWQSDAWTNLLRIPLHAAEMGAILITTRNNIVALEIRVDHTYRVDLMSTDVGWELLWKSMNISESIELQALQDVGIEIVRKCGCLPLAIKVIARVLASKEQTENEWKKILSKNAWFMNKLPNDLRGALYLSYDELPRHLKQCFLYCSVYPEDANIYRDDRTRMWIAEGFIEDHGGQLLEETADEYYYELIHRNLLQPDGLYYDHSSCKMHDLLRQLACYLSREECFIGNPESLVGNTVSKLRRVSVVTDKNMVMLPSMDEVQCKVRTWKTSYEKTLRVDNSFFKRFPYLHVLDLTDSFVPSIPRCIGNLIHLRLLDLDGTNVSCLPESIGNLKNLQILNLERCVALHSLPSAITQLCNLRRLGLNYSPIYQVPKGIGKLEFLNDVEGFPVYGGSSNTKMQDGWNLEELAYLYQLRRLHMIKLERAAYRTIYPLLTDKGFLKFLYLWCTERTDEPYTEKDFSNIEKIFEQLIPPCNLEDLAIVKFFGRQYPFWIDSTHLAYVKSLHLFNCKFCMHLPPVGQLPNLKYLKIEGAAAVTIIGPEFAGHRASNLGRTVAFPKLEELLIRDMPNWEEWFFIDEATSTAKERVDDGDSAMPKEKALPPRMQILSRLRRLELSGCPKLKALPRQLAQINSLKEIELRWASSLKVVENFPLLSEMLLIATFQALEKVSNLPQVRELRLQDCPNLRLVEDLSTLEQLWLYEDMHEVSTLWVPGLQQQCRQHHGEDLDVYNWT</sequence>
<dbReference type="GO" id="GO:0005524">
    <property type="term" value="F:ATP binding"/>
    <property type="evidence" value="ECO:0007669"/>
    <property type="project" value="UniProtKB-KW"/>
</dbReference>
<evidence type="ECO:0000256" key="1">
    <source>
        <dbReference type="ARBA" id="ARBA00008894"/>
    </source>
</evidence>
<dbReference type="PRINTS" id="PR00364">
    <property type="entry name" value="DISEASERSIST"/>
</dbReference>
<organism evidence="12">
    <name type="scientific">Oryza sativa subsp. indica</name>
    <name type="common">Rice</name>
    <dbReference type="NCBI Taxonomy" id="39946"/>
    <lineage>
        <taxon>Eukaryota</taxon>
        <taxon>Viridiplantae</taxon>
        <taxon>Streptophyta</taxon>
        <taxon>Embryophyta</taxon>
        <taxon>Tracheophyta</taxon>
        <taxon>Spermatophyta</taxon>
        <taxon>Magnoliopsida</taxon>
        <taxon>Liliopsida</taxon>
        <taxon>Poales</taxon>
        <taxon>Poaceae</taxon>
        <taxon>BOP clade</taxon>
        <taxon>Oryzoideae</taxon>
        <taxon>Oryzeae</taxon>
        <taxon>Oryzinae</taxon>
        <taxon>Oryza</taxon>
        <taxon>Oryza sativa</taxon>
    </lineage>
</organism>
<dbReference type="Gene3D" id="1.10.8.430">
    <property type="entry name" value="Helical domain of apoptotic protease-activating factors"/>
    <property type="match status" value="1"/>
</dbReference>
<dbReference type="PANTHER" id="PTHR36766:SF70">
    <property type="entry name" value="DISEASE RESISTANCE PROTEIN RGA4"/>
    <property type="match status" value="1"/>
</dbReference>
<evidence type="ECO:0000256" key="4">
    <source>
        <dbReference type="ARBA" id="ARBA00022741"/>
    </source>
</evidence>
<protein>
    <submittedName>
        <fullName evidence="12">Putative NBS-LRR-like protein B</fullName>
    </submittedName>
</protein>